<evidence type="ECO:0000256" key="6">
    <source>
        <dbReference type="SAM" id="Phobius"/>
    </source>
</evidence>
<feature type="region of interest" description="Disordered" evidence="5">
    <location>
        <begin position="98"/>
        <end position="117"/>
    </location>
</feature>
<evidence type="ECO:0000256" key="1">
    <source>
        <dbReference type="ARBA" id="ARBA00004141"/>
    </source>
</evidence>
<evidence type="ECO:0000256" key="2">
    <source>
        <dbReference type="ARBA" id="ARBA00022692"/>
    </source>
</evidence>
<dbReference type="InterPro" id="IPR007829">
    <property type="entry name" value="TM2"/>
</dbReference>
<feature type="domain" description="DUF1707" evidence="8">
    <location>
        <begin position="52"/>
        <end position="104"/>
    </location>
</feature>
<reference evidence="9" key="1">
    <citation type="submission" date="2021-04" db="EMBL/GenBank/DDBJ databases">
        <title>Pseudonocardia sp. nov., isolated from sandy soil of mangrove forest.</title>
        <authorList>
            <person name="Zan Z."/>
            <person name="Huang R."/>
            <person name="Liu W."/>
        </authorList>
    </citation>
    <scope>NUCLEOTIDE SEQUENCE</scope>
    <source>
        <strain evidence="9">S2-4</strain>
    </source>
</reference>
<comment type="subcellular location">
    <subcellularLocation>
        <location evidence="1">Membrane</location>
        <topology evidence="1">Multi-pass membrane protein</topology>
    </subcellularLocation>
</comment>
<evidence type="ECO:0000256" key="3">
    <source>
        <dbReference type="ARBA" id="ARBA00022989"/>
    </source>
</evidence>
<evidence type="ECO:0000259" key="8">
    <source>
        <dbReference type="Pfam" id="PF08044"/>
    </source>
</evidence>
<evidence type="ECO:0000259" key="7">
    <source>
        <dbReference type="Pfam" id="PF05154"/>
    </source>
</evidence>
<proteinExistence type="predicted"/>
<name>A0ABT0ZTQ2_9PSEU</name>
<evidence type="ECO:0000256" key="4">
    <source>
        <dbReference type="ARBA" id="ARBA00023136"/>
    </source>
</evidence>
<dbReference type="Pfam" id="PF08044">
    <property type="entry name" value="DUF1707"/>
    <property type="match status" value="1"/>
</dbReference>
<keyword evidence="3 6" id="KW-1133">Transmembrane helix</keyword>
<protein>
    <submittedName>
        <fullName evidence="9">DUF1707 domain-containing protein</fullName>
    </submittedName>
</protein>
<dbReference type="Pfam" id="PF05154">
    <property type="entry name" value="TM2"/>
    <property type="match status" value="1"/>
</dbReference>
<feature type="compositionally biased region" description="Low complexity" evidence="5">
    <location>
        <begin position="27"/>
        <end position="42"/>
    </location>
</feature>
<feature type="region of interest" description="Disordered" evidence="5">
    <location>
        <begin position="1"/>
        <end position="58"/>
    </location>
</feature>
<evidence type="ECO:0000313" key="9">
    <source>
        <dbReference type="EMBL" id="MCO1654106.1"/>
    </source>
</evidence>
<dbReference type="InterPro" id="IPR012551">
    <property type="entry name" value="DUF1707_SHOCT-like"/>
</dbReference>
<feature type="domain" description="TM2" evidence="7">
    <location>
        <begin position="155"/>
        <end position="204"/>
    </location>
</feature>
<gene>
    <name evidence="9" type="ORF">KDL28_03455</name>
</gene>
<comment type="caution">
    <text evidence="9">The sequence shown here is derived from an EMBL/GenBank/DDBJ whole genome shotgun (WGS) entry which is preliminary data.</text>
</comment>
<organism evidence="9 10">
    <name type="scientific">Pseudonocardia humida</name>
    <dbReference type="NCBI Taxonomy" id="2800819"/>
    <lineage>
        <taxon>Bacteria</taxon>
        <taxon>Bacillati</taxon>
        <taxon>Actinomycetota</taxon>
        <taxon>Actinomycetes</taxon>
        <taxon>Pseudonocardiales</taxon>
        <taxon>Pseudonocardiaceae</taxon>
        <taxon>Pseudonocardia</taxon>
    </lineage>
</organism>
<sequence>MSPDPRVDLPPRPSGRVAQRRGPRPAPTRSTGSPRRPRPGSTVDPVSTPDPVRIGNSEREAAVRALGEHFAEGRLDPDEYEERAAAAYAARTSEDLTPLFKDLPRSEPGTAVAVPPPAQYPAVAFPTAAYPTPSARRDPDAPYGREPVTGVPYSDRHKVVAGVLQLVLPLGIGRFYTGHTGIAVAQLLLSFIGIGLLWAFIDGIVILAGRPVDQYGRPLRP</sequence>
<feature type="transmembrane region" description="Helical" evidence="6">
    <location>
        <begin position="183"/>
        <end position="208"/>
    </location>
</feature>
<keyword evidence="2 6" id="KW-0812">Transmembrane</keyword>
<evidence type="ECO:0000256" key="5">
    <source>
        <dbReference type="SAM" id="MobiDB-lite"/>
    </source>
</evidence>
<keyword evidence="4 6" id="KW-0472">Membrane</keyword>
<evidence type="ECO:0000313" key="10">
    <source>
        <dbReference type="Proteomes" id="UP001165283"/>
    </source>
</evidence>
<dbReference type="EMBL" id="JAGSOV010000009">
    <property type="protein sequence ID" value="MCO1654106.1"/>
    <property type="molecule type" value="Genomic_DNA"/>
</dbReference>
<dbReference type="Proteomes" id="UP001165283">
    <property type="component" value="Unassembled WGS sequence"/>
</dbReference>
<accession>A0ABT0ZTQ2</accession>
<keyword evidence="10" id="KW-1185">Reference proteome</keyword>